<dbReference type="KEGG" id="hcu:MUN79_03840"/>
<dbReference type="RefSeq" id="WP_244676470.1">
    <property type="nucleotide sequence ID" value="NZ_CP095046.1"/>
</dbReference>
<dbReference type="Proteomes" id="UP000831796">
    <property type="component" value="Chromosome"/>
</dbReference>
<evidence type="ECO:0000313" key="2">
    <source>
        <dbReference type="Proteomes" id="UP000831796"/>
    </source>
</evidence>
<gene>
    <name evidence="1" type="ORF">MUN79_03840</name>
</gene>
<name>A0A8T9Q7K5_9BACT</name>
<dbReference type="EMBL" id="CP095046">
    <property type="protein sequence ID" value="UOQ73115.1"/>
    <property type="molecule type" value="Genomic_DNA"/>
</dbReference>
<protein>
    <submittedName>
        <fullName evidence="1">Uncharacterized protein</fullName>
    </submittedName>
</protein>
<sequence>MPLSNPANFTLLTVPGVDLRGADGLLLQDDNTLQVVAGTQNKVYRLTTSTKWASATLAGTFVTSGPGPTTLARRNGADSYVLYANLSAIMATPPPTTFSVGKVSF</sequence>
<evidence type="ECO:0000313" key="1">
    <source>
        <dbReference type="EMBL" id="UOQ73115.1"/>
    </source>
</evidence>
<accession>A0A8T9Q7K5</accession>
<organism evidence="1 2">
    <name type="scientific">Hymenobacter cellulosilyticus</name>
    <dbReference type="NCBI Taxonomy" id="2932248"/>
    <lineage>
        <taxon>Bacteria</taxon>
        <taxon>Pseudomonadati</taxon>
        <taxon>Bacteroidota</taxon>
        <taxon>Cytophagia</taxon>
        <taxon>Cytophagales</taxon>
        <taxon>Hymenobacteraceae</taxon>
        <taxon>Hymenobacter</taxon>
    </lineage>
</organism>
<reference evidence="1" key="1">
    <citation type="submission" date="2022-04" db="EMBL/GenBank/DDBJ databases">
        <title>Hymenobacter sp. isolated from the air.</title>
        <authorList>
            <person name="Won M."/>
            <person name="Lee C.-M."/>
            <person name="Woen H.-Y."/>
            <person name="Kwon S.-W."/>
        </authorList>
    </citation>
    <scope>NUCLEOTIDE SEQUENCE</scope>
    <source>
        <strain evidence="1">5116S-3</strain>
    </source>
</reference>
<dbReference type="AlphaFoldDB" id="A0A8T9Q7K5"/>
<proteinExistence type="predicted"/>
<keyword evidence="2" id="KW-1185">Reference proteome</keyword>